<dbReference type="EMBL" id="JACOPN010000010">
    <property type="protein sequence ID" value="MBC5718135.1"/>
    <property type="molecule type" value="Genomic_DNA"/>
</dbReference>
<feature type="coiled-coil region" evidence="1">
    <location>
        <begin position="326"/>
        <end position="353"/>
    </location>
</feature>
<dbReference type="Gene3D" id="3.40.50.300">
    <property type="entry name" value="P-loop containing nucleotide triphosphate hydrolases"/>
    <property type="match status" value="1"/>
</dbReference>
<name>A0A8J6IYX3_9FIRM</name>
<evidence type="ECO:0000256" key="1">
    <source>
        <dbReference type="SAM" id="Coils"/>
    </source>
</evidence>
<organism evidence="2 3">
    <name type="scientific">Flintibacter faecis</name>
    <dbReference type="NCBI Taxonomy" id="2763047"/>
    <lineage>
        <taxon>Bacteria</taxon>
        <taxon>Bacillati</taxon>
        <taxon>Bacillota</taxon>
        <taxon>Clostridia</taxon>
        <taxon>Eubacteriales</taxon>
        <taxon>Flintibacter</taxon>
    </lineage>
</organism>
<dbReference type="AlphaFoldDB" id="A0A8J6IYX3"/>
<keyword evidence="3" id="KW-1185">Reference proteome</keyword>
<accession>A0A8J6IYX3</accession>
<gene>
    <name evidence="2" type="ORF">H8S55_12570</name>
</gene>
<evidence type="ECO:0000313" key="2">
    <source>
        <dbReference type="EMBL" id="MBC5718135.1"/>
    </source>
</evidence>
<reference evidence="2" key="1">
    <citation type="submission" date="2020-08" db="EMBL/GenBank/DDBJ databases">
        <title>Genome public.</title>
        <authorList>
            <person name="Liu C."/>
            <person name="Sun Q."/>
        </authorList>
    </citation>
    <scope>NUCLEOTIDE SEQUENCE</scope>
    <source>
        <strain evidence="2">BX5</strain>
    </source>
</reference>
<comment type="caution">
    <text evidence="2">The sequence shown here is derived from an EMBL/GenBank/DDBJ whole genome shotgun (WGS) entry which is preliminary data.</text>
</comment>
<keyword evidence="1" id="KW-0175">Coiled coil</keyword>
<dbReference type="Proteomes" id="UP000602260">
    <property type="component" value="Unassembled WGS sequence"/>
</dbReference>
<sequence>MNLVVSSITMVDLTNKEAKRISFSPKKNLLTSTRNHLGKSVIMKSIYYTLGAEVYYPNPIKRLNLLTYIDFSLNAHLYRVARLKNTFVLYCDGVFDGCYQSVGDFEERLCEIFDLEIDLVSKDRDGTIIKCPPAFYYMPYYVDQENGWAVNSSSFDKMAQFDLPQRKNSYFFHLGVLDNSYVEISKRCKANKKRIDELAKEIDRYRMVIETLQAGLNAIQMSFDTASLERAISSRQQEIKRILEELTQTRSALLKAEDDLIQLTHEKELLSKYIKKKVPNEDFVSGETIECPRCGMVFEQVLTQRLEKIYLRESLLEDYTVAAEGQKRLEKQIVKLKRKFEAKQQGLKDFEKELTADREAYNTYVKSKATNQLLKEYGDQISYNSSEIDRLRKDSAEINQRLSVYTQEREQVNTVYQGNLTRLLAGLDIPSDQVETESEPGTHLSASGAYGPRCKIAQMLAFVETQHSTAPDLITFPMVIDSPNVLEQDDEHLESIIRTLLTWDKTSNQIIVASIQGRNMASTIDDVKIITLDNPQNHLFDSAEYAEYEAEIAEIFTQF</sequence>
<protein>
    <submittedName>
        <fullName evidence="2">Uncharacterized protein</fullName>
    </submittedName>
</protein>
<proteinExistence type="predicted"/>
<dbReference type="RefSeq" id="WP_186879217.1">
    <property type="nucleotide sequence ID" value="NZ_JACOPN010000010.1"/>
</dbReference>
<dbReference type="InterPro" id="IPR027417">
    <property type="entry name" value="P-loop_NTPase"/>
</dbReference>
<evidence type="ECO:0000313" key="3">
    <source>
        <dbReference type="Proteomes" id="UP000602260"/>
    </source>
</evidence>